<dbReference type="GO" id="GO:0016773">
    <property type="term" value="F:phosphotransferase activity, alcohol group as acceptor"/>
    <property type="evidence" value="ECO:0007669"/>
    <property type="project" value="InterPro"/>
</dbReference>
<organism evidence="4 5">
    <name type="scientific">Desulfohalobium retbaense (strain ATCC 49708 / DSM 5692 / JCM 16813 / HR100)</name>
    <dbReference type="NCBI Taxonomy" id="485915"/>
    <lineage>
        <taxon>Bacteria</taxon>
        <taxon>Pseudomonadati</taxon>
        <taxon>Thermodesulfobacteriota</taxon>
        <taxon>Desulfovibrionia</taxon>
        <taxon>Desulfovibrionales</taxon>
        <taxon>Desulfohalobiaceae</taxon>
        <taxon>Desulfohalobium</taxon>
    </lineage>
</organism>
<dbReference type="CDD" id="cd01172">
    <property type="entry name" value="RfaE_like"/>
    <property type="match status" value="1"/>
</dbReference>
<sequence>MPNQLTSSLLEGALPRLHGKRVLVVGDVMLDHYQQGSVERISPEAPVPVVHVESEEYRLGGAGNVARNIKSLGGEPTLLSCVGRDAARERLTELLKAEAVQHSLISDPHWRTTRKTRVMAAGQQIVRIDHERMGQARDSGRERFAALVGETLPDFDVVILSDYGKGALDHSLLEAVRRKAHHTGAKILIDPKIQNFHLYAEPYLITPNRKEAGEGAGMRVETREDVLMAGRRLLRRNNCANVLITLGGDGMALFLESGEVWHLPTSGQKVFDVTGAGDTVIGVTALGLSAGLELAHACALANFAAGVVVAQVGAASVTAEELGQTLQEKHGLAFSRWE</sequence>
<dbReference type="SUPFAM" id="SSF53613">
    <property type="entry name" value="Ribokinase-like"/>
    <property type="match status" value="1"/>
</dbReference>
<proteinExistence type="predicted"/>
<name>C8WZ32_DESRD</name>
<dbReference type="InterPro" id="IPR029056">
    <property type="entry name" value="Ribokinase-like"/>
</dbReference>
<reference evidence="4 5" key="2">
    <citation type="journal article" date="2010" name="Stand. Genomic Sci.">
        <title>Complete genome sequence of Desulfohalobium retbaense type strain (HR(100)).</title>
        <authorList>
            <person name="Spring S."/>
            <person name="Nolan M."/>
            <person name="Lapidus A."/>
            <person name="Glavina Del Rio T."/>
            <person name="Copeland A."/>
            <person name="Tice H."/>
            <person name="Cheng J.F."/>
            <person name="Lucas S."/>
            <person name="Land M."/>
            <person name="Chen F."/>
            <person name="Bruce D."/>
            <person name="Goodwin L."/>
            <person name="Pitluck S."/>
            <person name="Ivanova N."/>
            <person name="Mavromatis K."/>
            <person name="Mikhailova N."/>
            <person name="Pati A."/>
            <person name="Chen A."/>
            <person name="Palaniappan K."/>
            <person name="Hauser L."/>
            <person name="Chang Y.J."/>
            <person name="Jeffries C.D."/>
            <person name="Munk C."/>
            <person name="Kiss H."/>
            <person name="Chain P."/>
            <person name="Han C."/>
            <person name="Brettin T."/>
            <person name="Detter J.C."/>
            <person name="Schuler E."/>
            <person name="Goker M."/>
            <person name="Rohde M."/>
            <person name="Bristow J."/>
            <person name="Eisen J.A."/>
            <person name="Markowitz V."/>
            <person name="Hugenholtz P."/>
            <person name="Kyrpides N.C."/>
            <person name="Klenk H.P."/>
        </authorList>
    </citation>
    <scope>NUCLEOTIDE SEQUENCE [LARGE SCALE GENOMIC DNA]</scope>
    <source>
        <strain evidence="4 5">DSM 5692</strain>
    </source>
</reference>
<keyword evidence="1" id="KW-0808">Transferase</keyword>
<evidence type="ECO:0000259" key="3">
    <source>
        <dbReference type="Pfam" id="PF00294"/>
    </source>
</evidence>
<feature type="domain" description="Carbohydrate kinase PfkB" evidence="3">
    <location>
        <begin position="21"/>
        <end position="316"/>
    </location>
</feature>
<gene>
    <name evidence="4" type="ordered locus">Dret_0005</name>
</gene>
<dbReference type="InterPro" id="IPR011611">
    <property type="entry name" value="PfkB_dom"/>
</dbReference>
<dbReference type="GO" id="GO:0033785">
    <property type="term" value="F:heptose 7-phosphate kinase activity"/>
    <property type="evidence" value="ECO:0007669"/>
    <property type="project" value="TreeGrafter"/>
</dbReference>
<dbReference type="EMBL" id="CP001734">
    <property type="protein sequence ID" value="ACV67307.1"/>
    <property type="molecule type" value="Genomic_DNA"/>
</dbReference>
<dbReference type="Proteomes" id="UP000001052">
    <property type="component" value="Chromosome"/>
</dbReference>
<accession>C8WZ32</accession>
<reference evidence="5" key="1">
    <citation type="submission" date="2009-09" db="EMBL/GenBank/DDBJ databases">
        <title>The complete chromosome of Desulfohalobium retbaense DSM 5692.</title>
        <authorList>
            <consortium name="US DOE Joint Genome Institute (JGI-PGF)"/>
            <person name="Lucas S."/>
            <person name="Copeland A."/>
            <person name="Lapidus A."/>
            <person name="Glavina del Rio T."/>
            <person name="Dalin E."/>
            <person name="Tice H."/>
            <person name="Bruce D."/>
            <person name="Goodwin L."/>
            <person name="Pitluck S."/>
            <person name="Kyrpides N."/>
            <person name="Mavromatis K."/>
            <person name="Ivanova N."/>
            <person name="Mikhailova N."/>
            <person name="Munk A.C."/>
            <person name="Brettin T."/>
            <person name="Detter J.C."/>
            <person name="Han C."/>
            <person name="Tapia R."/>
            <person name="Larimer F."/>
            <person name="Land M."/>
            <person name="Hauser L."/>
            <person name="Markowitz V."/>
            <person name="Cheng J.-F."/>
            <person name="Hugenholtz P."/>
            <person name="Woyke T."/>
            <person name="Wu D."/>
            <person name="Spring S."/>
            <person name="Klenk H.-P."/>
            <person name="Eisen J.A."/>
        </authorList>
    </citation>
    <scope>NUCLEOTIDE SEQUENCE [LARGE SCALE GENOMIC DNA]</scope>
    <source>
        <strain evidence="5">DSM 5692</strain>
    </source>
</reference>
<dbReference type="GO" id="GO:0005829">
    <property type="term" value="C:cytosol"/>
    <property type="evidence" value="ECO:0007669"/>
    <property type="project" value="TreeGrafter"/>
</dbReference>
<dbReference type="NCBIfam" id="TIGR02198">
    <property type="entry name" value="rfaE_dom_I"/>
    <property type="match status" value="1"/>
</dbReference>
<dbReference type="eggNOG" id="COG2870">
    <property type="taxonomic scope" value="Bacteria"/>
</dbReference>
<dbReference type="RefSeq" id="WP_012813856.1">
    <property type="nucleotide sequence ID" value="NC_013223.1"/>
</dbReference>
<evidence type="ECO:0000256" key="1">
    <source>
        <dbReference type="ARBA" id="ARBA00022679"/>
    </source>
</evidence>
<dbReference type="Gene3D" id="3.40.1190.20">
    <property type="match status" value="1"/>
</dbReference>
<dbReference type="FunFam" id="3.40.1190.20:FF:000002">
    <property type="entry name" value="Bifunctional protein HldE"/>
    <property type="match status" value="1"/>
</dbReference>
<evidence type="ECO:0000256" key="2">
    <source>
        <dbReference type="ARBA" id="ARBA00022777"/>
    </source>
</evidence>
<dbReference type="GO" id="GO:0033786">
    <property type="term" value="F:heptose-1-phosphate adenylyltransferase activity"/>
    <property type="evidence" value="ECO:0007669"/>
    <property type="project" value="TreeGrafter"/>
</dbReference>
<dbReference type="PROSITE" id="PS00583">
    <property type="entry name" value="PFKB_KINASES_1"/>
    <property type="match status" value="1"/>
</dbReference>
<dbReference type="HOGENOM" id="CLU_021150_0_1_7"/>
<dbReference type="InterPro" id="IPR002173">
    <property type="entry name" value="Carboh/pur_kinase_PfkB_CS"/>
</dbReference>
<dbReference type="Pfam" id="PF00294">
    <property type="entry name" value="PfkB"/>
    <property type="match status" value="1"/>
</dbReference>
<dbReference type="OrthoDB" id="9802794at2"/>
<dbReference type="PANTHER" id="PTHR46969:SF1">
    <property type="entry name" value="BIFUNCTIONAL PROTEIN HLDE"/>
    <property type="match status" value="1"/>
</dbReference>
<dbReference type="AlphaFoldDB" id="C8WZ32"/>
<keyword evidence="5" id="KW-1185">Reference proteome</keyword>
<keyword evidence="2" id="KW-0418">Kinase</keyword>
<evidence type="ECO:0000313" key="4">
    <source>
        <dbReference type="EMBL" id="ACV67307.1"/>
    </source>
</evidence>
<dbReference type="STRING" id="485915.Dret_0005"/>
<dbReference type="PANTHER" id="PTHR46969">
    <property type="entry name" value="BIFUNCTIONAL PROTEIN HLDE"/>
    <property type="match status" value="1"/>
</dbReference>
<protein>
    <submittedName>
        <fullName evidence="4">RfaE bifunctional protein</fullName>
    </submittedName>
</protein>
<dbReference type="InterPro" id="IPR011913">
    <property type="entry name" value="RfaE_dom_I"/>
</dbReference>
<dbReference type="KEGG" id="drt:Dret_0005"/>
<evidence type="ECO:0000313" key="5">
    <source>
        <dbReference type="Proteomes" id="UP000001052"/>
    </source>
</evidence>